<reference evidence="2 3" key="1">
    <citation type="submission" date="2019-05" db="EMBL/GenBank/DDBJ databases">
        <title>Another draft genome of Portunus trituberculatus and its Hox gene families provides insights of decapod evolution.</title>
        <authorList>
            <person name="Jeong J.-H."/>
            <person name="Song I."/>
            <person name="Kim S."/>
            <person name="Choi T."/>
            <person name="Kim D."/>
            <person name="Ryu S."/>
            <person name="Kim W."/>
        </authorList>
    </citation>
    <scope>NUCLEOTIDE SEQUENCE [LARGE SCALE GENOMIC DNA]</scope>
    <source>
        <tissue evidence="2">Muscle</tissue>
    </source>
</reference>
<feature type="region of interest" description="Disordered" evidence="1">
    <location>
        <begin position="1"/>
        <end position="32"/>
    </location>
</feature>
<proteinExistence type="predicted"/>
<protein>
    <submittedName>
        <fullName evidence="2">Uncharacterized protein</fullName>
    </submittedName>
</protein>
<name>A0A5B7HJT1_PORTR</name>
<evidence type="ECO:0000313" key="3">
    <source>
        <dbReference type="Proteomes" id="UP000324222"/>
    </source>
</evidence>
<dbReference type="Proteomes" id="UP000324222">
    <property type="component" value="Unassembled WGS sequence"/>
</dbReference>
<gene>
    <name evidence="2" type="ORF">E2C01_064035</name>
</gene>
<organism evidence="2 3">
    <name type="scientific">Portunus trituberculatus</name>
    <name type="common">Swimming crab</name>
    <name type="synonym">Neptunus trituberculatus</name>
    <dbReference type="NCBI Taxonomy" id="210409"/>
    <lineage>
        <taxon>Eukaryota</taxon>
        <taxon>Metazoa</taxon>
        <taxon>Ecdysozoa</taxon>
        <taxon>Arthropoda</taxon>
        <taxon>Crustacea</taxon>
        <taxon>Multicrustacea</taxon>
        <taxon>Malacostraca</taxon>
        <taxon>Eumalacostraca</taxon>
        <taxon>Eucarida</taxon>
        <taxon>Decapoda</taxon>
        <taxon>Pleocyemata</taxon>
        <taxon>Brachyura</taxon>
        <taxon>Eubrachyura</taxon>
        <taxon>Portunoidea</taxon>
        <taxon>Portunidae</taxon>
        <taxon>Portuninae</taxon>
        <taxon>Portunus</taxon>
    </lineage>
</organism>
<dbReference type="AlphaFoldDB" id="A0A5B7HJT1"/>
<dbReference type="EMBL" id="VSRR010030027">
    <property type="protein sequence ID" value="MPC69805.1"/>
    <property type="molecule type" value="Genomic_DNA"/>
</dbReference>
<sequence>MEQPRPWPPIVGDRGGGVFEERRPGPARRAGLAAHDTAGRWYDVNNRNTTQIYTRSPTPALQPQTPFKSDYVPLQSLPYQITDTVYARYELTVVVKILNKTMSPPDAPVVIGGNSATYRYHTPRHSKEFSVCMAS</sequence>
<evidence type="ECO:0000256" key="1">
    <source>
        <dbReference type="SAM" id="MobiDB-lite"/>
    </source>
</evidence>
<comment type="caution">
    <text evidence="2">The sequence shown here is derived from an EMBL/GenBank/DDBJ whole genome shotgun (WGS) entry which is preliminary data.</text>
</comment>
<evidence type="ECO:0000313" key="2">
    <source>
        <dbReference type="EMBL" id="MPC69805.1"/>
    </source>
</evidence>
<keyword evidence="3" id="KW-1185">Reference proteome</keyword>
<accession>A0A5B7HJT1</accession>